<gene>
    <name evidence="2" type="ORF">MSEO_16800</name>
</gene>
<proteinExistence type="predicted"/>
<dbReference type="KEGG" id="mseo:MSEO_16800"/>
<protein>
    <recommendedName>
        <fullName evidence="1">SnoaL-like domain-containing protein</fullName>
    </recommendedName>
</protein>
<dbReference type="Proteomes" id="UP000466632">
    <property type="component" value="Chromosome"/>
</dbReference>
<evidence type="ECO:0000259" key="1">
    <source>
        <dbReference type="Pfam" id="PF13577"/>
    </source>
</evidence>
<dbReference type="CDD" id="cd00531">
    <property type="entry name" value="NTF2_like"/>
    <property type="match status" value="1"/>
</dbReference>
<reference evidence="2 3" key="1">
    <citation type="journal article" date="2019" name="Emerg. Microbes Infect.">
        <title>Comprehensive subspecies identification of 175 nontuberculous mycobacteria species based on 7547 genomic profiles.</title>
        <authorList>
            <person name="Matsumoto Y."/>
            <person name="Kinjo T."/>
            <person name="Motooka D."/>
            <person name="Nabeya D."/>
            <person name="Jung N."/>
            <person name="Uechi K."/>
            <person name="Horii T."/>
            <person name="Iida T."/>
            <person name="Fujita J."/>
            <person name="Nakamura S."/>
        </authorList>
    </citation>
    <scope>NUCLEOTIDE SEQUENCE [LARGE SCALE GENOMIC DNA]</scope>
    <source>
        <strain evidence="2 3">JCM 16018</strain>
    </source>
</reference>
<dbReference type="Gene3D" id="3.10.450.50">
    <property type="match status" value="1"/>
</dbReference>
<accession>A0A7I7NX59</accession>
<evidence type="ECO:0000313" key="3">
    <source>
        <dbReference type="Proteomes" id="UP000466632"/>
    </source>
</evidence>
<dbReference type="AlphaFoldDB" id="A0A7I7NX59"/>
<sequence>MTERTQDTVAEADAAALLAIESIKQLKARYCRHLDTKDWAAWRTLFTDDFVSDTAEAGGKVIDGADEFVAFTRKALGRPAQATAHQVHSPEITLTSATTARGVWALQDVVRFGPGVTLVGYGHYHETYQNIAGQWFIKSSKLTRLREDIVTPVFSLYVSDRIRRTIGRVANVVMSR</sequence>
<keyword evidence="3" id="KW-1185">Reference proteome</keyword>
<dbReference type="InterPro" id="IPR032710">
    <property type="entry name" value="NTF2-like_dom_sf"/>
</dbReference>
<dbReference type="InterPro" id="IPR037401">
    <property type="entry name" value="SnoaL-like"/>
</dbReference>
<organism evidence="2 3">
    <name type="scientific">Mycobacterium seoulense</name>
    <dbReference type="NCBI Taxonomy" id="386911"/>
    <lineage>
        <taxon>Bacteria</taxon>
        <taxon>Bacillati</taxon>
        <taxon>Actinomycetota</taxon>
        <taxon>Actinomycetes</taxon>
        <taxon>Mycobacteriales</taxon>
        <taxon>Mycobacteriaceae</taxon>
        <taxon>Mycobacterium</taxon>
    </lineage>
</organism>
<dbReference type="RefSeq" id="WP_163678513.1">
    <property type="nucleotide sequence ID" value="NZ_AP022582.1"/>
</dbReference>
<evidence type="ECO:0000313" key="2">
    <source>
        <dbReference type="EMBL" id="BBY01181.1"/>
    </source>
</evidence>
<dbReference type="EMBL" id="AP022582">
    <property type="protein sequence ID" value="BBY01181.1"/>
    <property type="molecule type" value="Genomic_DNA"/>
</dbReference>
<dbReference type="Pfam" id="PF13577">
    <property type="entry name" value="SnoaL_4"/>
    <property type="match status" value="1"/>
</dbReference>
<dbReference type="SUPFAM" id="SSF54427">
    <property type="entry name" value="NTF2-like"/>
    <property type="match status" value="1"/>
</dbReference>
<feature type="domain" description="SnoaL-like" evidence="1">
    <location>
        <begin position="16"/>
        <end position="139"/>
    </location>
</feature>
<name>A0A7I7NX59_9MYCO</name>